<feature type="region of interest" description="Disordered" evidence="6">
    <location>
        <begin position="1"/>
        <end position="121"/>
    </location>
</feature>
<evidence type="ECO:0000256" key="2">
    <source>
        <dbReference type="ARBA" id="ARBA00006403"/>
    </source>
</evidence>
<gene>
    <name evidence="8" type="ordered locus">CNB05180</name>
</gene>
<evidence type="ECO:0000256" key="6">
    <source>
        <dbReference type="SAM" id="MobiDB-lite"/>
    </source>
</evidence>
<feature type="compositionally biased region" description="Polar residues" evidence="6">
    <location>
        <begin position="48"/>
        <end position="59"/>
    </location>
</feature>
<feature type="compositionally biased region" description="Polar residues" evidence="6">
    <location>
        <begin position="102"/>
        <end position="114"/>
    </location>
</feature>
<feature type="domain" description="HSF-type DNA-binding" evidence="7">
    <location>
        <begin position="205"/>
        <end position="310"/>
    </location>
</feature>
<dbReference type="PRINTS" id="PR00056">
    <property type="entry name" value="HSFDOMAIN"/>
</dbReference>
<dbReference type="AlphaFoldDB" id="Q5KLI1"/>
<dbReference type="PANTHER" id="PTHR10015:SF427">
    <property type="entry name" value="HEAT SHOCK FACTOR PROTEIN"/>
    <property type="match status" value="1"/>
</dbReference>
<evidence type="ECO:0000256" key="4">
    <source>
        <dbReference type="ARBA" id="ARBA00023242"/>
    </source>
</evidence>
<protein>
    <recommendedName>
        <fullName evidence="7">HSF-type DNA-binding domain-containing protein</fullName>
    </recommendedName>
</protein>
<comment type="similarity">
    <text evidence="2 5">Belongs to the HSF family.</text>
</comment>
<dbReference type="InterPro" id="IPR036388">
    <property type="entry name" value="WH-like_DNA-bd_sf"/>
</dbReference>
<evidence type="ECO:0000256" key="5">
    <source>
        <dbReference type="RuleBase" id="RU004020"/>
    </source>
</evidence>
<evidence type="ECO:0000313" key="8">
    <source>
        <dbReference type="EMBL" id="AAW41959.2"/>
    </source>
</evidence>
<dbReference type="KEGG" id="cne:CNB05180"/>
<feature type="compositionally biased region" description="Basic and acidic residues" evidence="6">
    <location>
        <begin position="85"/>
        <end position="100"/>
    </location>
</feature>
<keyword evidence="9" id="KW-1185">Reference proteome</keyword>
<name>Q5KLI1_CRYD1</name>
<dbReference type="GO" id="GO:0003700">
    <property type="term" value="F:DNA-binding transcription factor activity"/>
    <property type="evidence" value="ECO:0007669"/>
    <property type="project" value="InterPro"/>
</dbReference>
<dbReference type="FunFam" id="1.10.10.10:FF:000767">
    <property type="entry name" value="Unplaced genomic scaffold supercont1.12, whole genome shotgun sequence"/>
    <property type="match status" value="1"/>
</dbReference>
<evidence type="ECO:0000313" key="9">
    <source>
        <dbReference type="Proteomes" id="UP000002149"/>
    </source>
</evidence>
<dbReference type="HOGENOM" id="CLU_350548_0_0_1"/>
<dbReference type="RefSeq" id="XP_024512303.1">
    <property type="nucleotide sequence ID" value="XM_024656124.1"/>
</dbReference>
<proteinExistence type="inferred from homology"/>
<feature type="region of interest" description="Disordered" evidence="6">
    <location>
        <begin position="612"/>
        <end position="656"/>
    </location>
</feature>
<accession>Q5KLI1</accession>
<dbReference type="InParanoid" id="Q5KLI1"/>
<dbReference type="STRING" id="214684.Q5KLI1"/>
<keyword evidence="3" id="KW-0238">DNA-binding</keyword>
<dbReference type="InterPro" id="IPR000232">
    <property type="entry name" value="HSF_DNA-bd"/>
</dbReference>
<feature type="compositionally biased region" description="Polar residues" evidence="6">
    <location>
        <begin position="616"/>
        <end position="656"/>
    </location>
</feature>
<dbReference type="Gene3D" id="1.10.10.10">
    <property type="entry name" value="Winged helix-like DNA-binding domain superfamily/Winged helix DNA-binding domain"/>
    <property type="match status" value="1"/>
</dbReference>
<dbReference type="eggNOG" id="KOG0627">
    <property type="taxonomic scope" value="Eukaryota"/>
</dbReference>
<comment type="subcellular location">
    <subcellularLocation>
        <location evidence="1">Nucleus</location>
    </subcellularLocation>
</comment>
<feature type="compositionally biased region" description="Polar residues" evidence="6">
    <location>
        <begin position="691"/>
        <end position="703"/>
    </location>
</feature>
<dbReference type="GeneID" id="3255898"/>
<feature type="region of interest" description="Disordered" evidence="6">
    <location>
        <begin position="338"/>
        <end position="361"/>
    </location>
</feature>
<dbReference type="PANTHER" id="PTHR10015">
    <property type="entry name" value="HEAT SHOCK TRANSCRIPTION FACTOR"/>
    <property type="match status" value="1"/>
</dbReference>
<keyword evidence="4" id="KW-0539">Nucleus</keyword>
<evidence type="ECO:0000256" key="3">
    <source>
        <dbReference type="ARBA" id="ARBA00023125"/>
    </source>
</evidence>
<evidence type="ECO:0000256" key="1">
    <source>
        <dbReference type="ARBA" id="ARBA00004123"/>
    </source>
</evidence>
<evidence type="ECO:0000259" key="7">
    <source>
        <dbReference type="SMART" id="SM00415"/>
    </source>
</evidence>
<feature type="compositionally biased region" description="Gly residues" evidence="6">
    <location>
        <begin position="757"/>
        <end position="767"/>
    </location>
</feature>
<dbReference type="PaxDb" id="214684-Q5KLI1"/>
<dbReference type="OrthoDB" id="432483at2759"/>
<dbReference type="SMART" id="SM00415">
    <property type="entry name" value="HSF"/>
    <property type="match status" value="1"/>
</dbReference>
<organism evidence="8 9">
    <name type="scientific">Cryptococcus deneoformans (strain JEC21 / ATCC MYA-565)</name>
    <name type="common">Cryptococcus neoformans var. neoformans serotype D</name>
    <dbReference type="NCBI Taxonomy" id="214684"/>
    <lineage>
        <taxon>Eukaryota</taxon>
        <taxon>Fungi</taxon>
        <taxon>Dikarya</taxon>
        <taxon>Basidiomycota</taxon>
        <taxon>Agaricomycotina</taxon>
        <taxon>Tremellomycetes</taxon>
        <taxon>Tremellales</taxon>
        <taxon>Cryptococcaceae</taxon>
        <taxon>Cryptococcus</taxon>
        <taxon>Cryptococcus neoformans species complex</taxon>
    </lineage>
</organism>
<dbReference type="InterPro" id="IPR036390">
    <property type="entry name" value="WH_DNA-bd_sf"/>
</dbReference>
<feature type="region of interest" description="Disordered" evidence="6">
    <location>
        <begin position="724"/>
        <end position="805"/>
    </location>
</feature>
<sequence>MNSFSYLPPPPREPNLALFQPSSYPPPSASPFGRPNLPHQTSLHHQHNNSNGSSYQPDNSPVILDDWDPKSPVSQSRTYVSPDPPPRDEDVFPPPYEHHHSNVNQHEQSHSQSYPPRRPISVPAAYSASTSSSSMRKVLFPHHHGLIASSSNMPAGSDGVRDGGLHISIGKGDMTPEMDPFYNPIMSPVPQQSSKKKKARKTEGKQPTFLIKLYSLLSQPEYSHIIRWDETGELIIIENPEELADKILPVVYRQSRFASFSRQLNIYGFNRKLSLRNVEKGICDPDASSWSHPFLRRDSTKQEITSFKRRVPPRPSQAQKRRMSMGLGIGIKPSYAGASNCEDQASPTSSERSLDWQSPPDPYRHHLLPDVDEEAPFVFPTRDYFGMAGHAPMEYEGWKHNGTAAGNLQGAVGQVEEGFSPTMSIHFDYGIPPDRNRLDGCMASSQVRHGGSPKGLAINIPCSSHLPNHHTQQQVQPSLPLLCQPASFSLLTQKSPTNIVPQSAPANTGSFPIPIQVTQQHIRTRSVQGEPPSAMLFSPFGEELGEVPGPAGFSQSLNGTRGYRRQAGNMGQPAILAAPILDPSDPSTWARRGFIDLTTAGASNPLPFNPVPISASHATSPHSLPTNLNSLHQQQTASPSELMGQSMSAALSDDSPTTVSPGIYQLGFSLPAYPPLKRHISSLNPPVSAHLNPTANMTSNTGLAKSPDMANGNNVRLSAIIQTKQDRRQSISASPYPHSAQSPRQRPGVLNASDNVGGNGSWTGMNGGSLRMIGCSGRGSEGGSSAVDVGNVDGGERKQNGHSSS</sequence>
<dbReference type="GO" id="GO:0005634">
    <property type="term" value="C:nucleus"/>
    <property type="evidence" value="ECO:0007669"/>
    <property type="project" value="UniProtKB-SubCell"/>
</dbReference>
<dbReference type="SUPFAM" id="SSF46785">
    <property type="entry name" value="Winged helix' DNA-binding domain"/>
    <property type="match status" value="1"/>
</dbReference>
<dbReference type="EMBL" id="AE017342">
    <property type="protein sequence ID" value="AAW41959.2"/>
    <property type="molecule type" value="Genomic_DNA"/>
</dbReference>
<reference evidence="8 9" key="1">
    <citation type="journal article" date="2005" name="Science">
        <title>The genome of the basidiomycetous yeast and human pathogen Cryptococcus neoformans.</title>
        <authorList>
            <person name="Loftus B.J."/>
            <person name="Fung E."/>
            <person name="Roncaglia P."/>
            <person name="Rowley D."/>
            <person name="Amedeo P."/>
            <person name="Bruno D."/>
            <person name="Vamathevan J."/>
            <person name="Miranda M."/>
            <person name="Anderson I.J."/>
            <person name="Fraser J.A."/>
            <person name="Allen J.E."/>
            <person name="Bosdet I.E."/>
            <person name="Brent M.R."/>
            <person name="Chiu R."/>
            <person name="Doering T.L."/>
            <person name="Donlin M.J."/>
            <person name="D'Souza C.A."/>
            <person name="Fox D.S."/>
            <person name="Grinberg V."/>
            <person name="Fu J."/>
            <person name="Fukushima M."/>
            <person name="Haas B.J."/>
            <person name="Huang J.C."/>
            <person name="Janbon G."/>
            <person name="Jones S.J."/>
            <person name="Koo H.L."/>
            <person name="Krzywinski M.I."/>
            <person name="Kwon-Chung J.K."/>
            <person name="Lengeler K.B."/>
            <person name="Maiti R."/>
            <person name="Marra M.A."/>
            <person name="Marra R.E."/>
            <person name="Mathewson C.A."/>
            <person name="Mitchell T.G."/>
            <person name="Pertea M."/>
            <person name="Riggs F.R."/>
            <person name="Salzberg S.L."/>
            <person name="Schein J.E."/>
            <person name="Shvartsbeyn A."/>
            <person name="Shin H."/>
            <person name="Shumway M."/>
            <person name="Specht C.A."/>
            <person name="Suh B.B."/>
            <person name="Tenney A."/>
            <person name="Utterback T.R."/>
            <person name="Wickes B.L."/>
            <person name="Wortman J.R."/>
            <person name="Wye N.H."/>
            <person name="Kronstad J.W."/>
            <person name="Lodge J.K."/>
            <person name="Heitman J."/>
            <person name="Davis R.W."/>
            <person name="Fraser C.M."/>
            <person name="Hyman R.W."/>
        </authorList>
    </citation>
    <scope>NUCLEOTIDE SEQUENCE [LARGE SCALE GENOMIC DNA]</scope>
    <source>
        <strain evidence="9">JEC21 / ATCC MYA-565</strain>
    </source>
</reference>
<dbReference type="GO" id="GO:0043565">
    <property type="term" value="F:sequence-specific DNA binding"/>
    <property type="evidence" value="ECO:0007669"/>
    <property type="project" value="InterPro"/>
</dbReference>
<dbReference type="Proteomes" id="UP000002149">
    <property type="component" value="Chromosome 2"/>
</dbReference>
<dbReference type="Pfam" id="PF00447">
    <property type="entry name" value="HSF_DNA-bind"/>
    <property type="match status" value="1"/>
</dbReference>
<dbReference type="VEuPathDB" id="FungiDB:CNB05180"/>
<feature type="region of interest" description="Disordered" evidence="6">
    <location>
        <begin position="691"/>
        <end position="711"/>
    </location>
</feature>
<feature type="compositionally biased region" description="Polar residues" evidence="6">
    <location>
        <begin position="341"/>
        <end position="351"/>
    </location>
</feature>